<evidence type="ECO:0000313" key="3">
    <source>
        <dbReference type="Proteomes" id="UP000712600"/>
    </source>
</evidence>
<dbReference type="Pfam" id="PF13456">
    <property type="entry name" value="RVT_3"/>
    <property type="match status" value="1"/>
</dbReference>
<name>A0A8S9QZP9_BRACR</name>
<accession>A0A8S9QZP9</accession>
<dbReference type="InterPro" id="IPR012337">
    <property type="entry name" value="RNaseH-like_sf"/>
</dbReference>
<sequence>MKHQQKALRQLESGIWDKQHMANSKAKIFERRYLIDDPSLETICFTDASWVKSSKRSGLAWVFKDTRTKINHKESKIHDFVSSPLMAEAMAIRPAASLGISSIHVRSDSQTLIKAITNKQFQKEIYGILAYME</sequence>
<dbReference type="AlphaFoldDB" id="A0A8S9QZP9"/>
<dbReference type="GO" id="GO:0003676">
    <property type="term" value="F:nucleic acid binding"/>
    <property type="evidence" value="ECO:0007669"/>
    <property type="project" value="InterPro"/>
</dbReference>
<gene>
    <name evidence="2" type="ORF">F2Q69_00017683</name>
</gene>
<dbReference type="SUPFAM" id="SSF53098">
    <property type="entry name" value="Ribonuclease H-like"/>
    <property type="match status" value="1"/>
</dbReference>
<organism evidence="2 3">
    <name type="scientific">Brassica cretica</name>
    <name type="common">Mustard</name>
    <dbReference type="NCBI Taxonomy" id="69181"/>
    <lineage>
        <taxon>Eukaryota</taxon>
        <taxon>Viridiplantae</taxon>
        <taxon>Streptophyta</taxon>
        <taxon>Embryophyta</taxon>
        <taxon>Tracheophyta</taxon>
        <taxon>Spermatophyta</taxon>
        <taxon>Magnoliopsida</taxon>
        <taxon>eudicotyledons</taxon>
        <taxon>Gunneridae</taxon>
        <taxon>Pentapetalae</taxon>
        <taxon>rosids</taxon>
        <taxon>malvids</taxon>
        <taxon>Brassicales</taxon>
        <taxon>Brassicaceae</taxon>
        <taxon>Brassiceae</taxon>
        <taxon>Brassica</taxon>
    </lineage>
</organism>
<dbReference type="Proteomes" id="UP000712600">
    <property type="component" value="Unassembled WGS sequence"/>
</dbReference>
<proteinExistence type="predicted"/>
<evidence type="ECO:0000259" key="1">
    <source>
        <dbReference type="Pfam" id="PF13456"/>
    </source>
</evidence>
<dbReference type="InterPro" id="IPR036397">
    <property type="entry name" value="RNaseH_sf"/>
</dbReference>
<dbReference type="Gene3D" id="3.30.420.10">
    <property type="entry name" value="Ribonuclease H-like superfamily/Ribonuclease H"/>
    <property type="match status" value="1"/>
</dbReference>
<feature type="domain" description="RNase H type-1" evidence="1">
    <location>
        <begin position="46"/>
        <end position="121"/>
    </location>
</feature>
<dbReference type="InterPro" id="IPR044730">
    <property type="entry name" value="RNase_H-like_dom_plant"/>
</dbReference>
<reference evidence="2" key="1">
    <citation type="submission" date="2019-12" db="EMBL/GenBank/DDBJ databases">
        <title>Genome sequencing and annotation of Brassica cretica.</title>
        <authorList>
            <person name="Studholme D.J."/>
            <person name="Sarris P."/>
        </authorList>
    </citation>
    <scope>NUCLEOTIDE SEQUENCE</scope>
    <source>
        <strain evidence="2">PFS-109/04</strain>
        <tissue evidence="2">Leaf</tissue>
    </source>
</reference>
<evidence type="ECO:0000313" key="2">
    <source>
        <dbReference type="EMBL" id="KAF3556788.1"/>
    </source>
</evidence>
<dbReference type="PANTHER" id="PTHR34146">
    <property type="entry name" value="POLYNUCLEOTIDYL TRANSFERASE, RIBONUCLEASE H-LIKE SUPERFAMILY PROTEIN-RELATED"/>
    <property type="match status" value="1"/>
</dbReference>
<comment type="caution">
    <text evidence="2">The sequence shown here is derived from an EMBL/GenBank/DDBJ whole genome shotgun (WGS) entry which is preliminary data.</text>
</comment>
<dbReference type="GO" id="GO:0004523">
    <property type="term" value="F:RNA-DNA hybrid ribonuclease activity"/>
    <property type="evidence" value="ECO:0007669"/>
    <property type="project" value="InterPro"/>
</dbReference>
<dbReference type="PANTHER" id="PTHR34146:SF11">
    <property type="entry name" value="RIBONUCLEASE H-LIKE SUPERFAMILY PROTEIN"/>
    <property type="match status" value="1"/>
</dbReference>
<protein>
    <recommendedName>
        <fullName evidence="1">RNase H type-1 domain-containing protein</fullName>
    </recommendedName>
</protein>
<dbReference type="CDD" id="cd06222">
    <property type="entry name" value="RNase_H_like"/>
    <property type="match status" value="1"/>
</dbReference>
<dbReference type="InterPro" id="IPR002156">
    <property type="entry name" value="RNaseH_domain"/>
</dbReference>
<dbReference type="EMBL" id="QGKX02000996">
    <property type="protein sequence ID" value="KAF3556788.1"/>
    <property type="molecule type" value="Genomic_DNA"/>
</dbReference>